<evidence type="ECO:0000256" key="3">
    <source>
        <dbReference type="ARBA" id="ARBA00022516"/>
    </source>
</evidence>
<dbReference type="Gene3D" id="3.30.230.10">
    <property type="match status" value="1"/>
</dbReference>
<dbReference type="PROSITE" id="PS00627">
    <property type="entry name" value="GHMP_KINASES_ATP"/>
    <property type="match status" value="1"/>
</dbReference>
<dbReference type="EMBL" id="AEUW02000001">
    <property type="protein sequence ID" value="EHJ52950.1"/>
    <property type="molecule type" value="Genomic_DNA"/>
</dbReference>
<keyword evidence="4" id="KW-0808">Transferase</keyword>
<dbReference type="SUPFAM" id="SSF54211">
    <property type="entry name" value="Ribosomal protein S5 domain 2-like"/>
    <property type="match status" value="1"/>
</dbReference>
<dbReference type="GO" id="GO:0005829">
    <property type="term" value="C:cytosol"/>
    <property type="evidence" value="ECO:0007669"/>
    <property type="project" value="InterPro"/>
</dbReference>
<keyword evidence="3" id="KW-0444">Lipid biosynthesis</keyword>
<dbReference type="InterPro" id="IPR053859">
    <property type="entry name" value="MVD-like_N"/>
</dbReference>
<comment type="similarity">
    <text evidence="1">Belongs to the diphosphomevalonate decarboxylase family.</text>
</comment>
<keyword evidence="5" id="KW-0547">Nucleotide-binding</keyword>
<keyword evidence="6" id="KW-0418">Kinase</keyword>
<evidence type="ECO:0000259" key="11">
    <source>
        <dbReference type="Pfam" id="PF22700"/>
    </source>
</evidence>
<sequence>MSQQTISVKSYANIAIIKYWGKKDAVKMIPATSSISLTLENMYTETKLSSLKEAKADKFYINGVLQNQEEQAKISKILDLFRKEEPIFLKIETKNNMPTAAGLSSSSSGLSALIKAADIFFETQLSQRELAQMAKFASGSASRSFFGPLTAWDKDSGEIYPVQTDLKLAMIILVLDAAKKPISSREGMRICSETSAVFDDWVKQSEKDYSAMLTYLKNNDFKNVGELAEANALAMHATTKAARPPFSYLTKASYKAMDKVRELRQQGERCYFTMDAGPNVKILCLEEDLEHLSAFFARDYQIIVSKAKEL</sequence>
<comment type="caution">
    <text evidence="12">The sequence shown here is derived from an EMBL/GenBank/DDBJ whole genome shotgun (WGS) entry which is preliminary data.</text>
</comment>
<dbReference type="EC" id="4.1.1.33" evidence="2"/>
<dbReference type="RefSeq" id="WP_003081606.1">
    <property type="nucleotide sequence ID" value="NZ_AEUW02000001.1"/>
</dbReference>
<dbReference type="STRING" id="764298.STRMA_0579"/>
<dbReference type="Gene3D" id="3.30.70.890">
    <property type="entry name" value="GHMP kinase, C-terminal domain"/>
    <property type="match status" value="1"/>
</dbReference>
<keyword evidence="7" id="KW-0067">ATP-binding</keyword>
<dbReference type="SUPFAM" id="SSF55060">
    <property type="entry name" value="GHMP Kinase, C-terminal domain"/>
    <property type="match status" value="1"/>
</dbReference>
<dbReference type="InterPro" id="IPR014721">
    <property type="entry name" value="Ribsml_uS5_D2-typ_fold_subgr"/>
</dbReference>
<gene>
    <name evidence="12" type="primary">mvaD</name>
    <name evidence="12" type="ORF">STRMA_0579</name>
</gene>
<dbReference type="GO" id="GO:0004163">
    <property type="term" value="F:diphosphomevalonate decarboxylase activity"/>
    <property type="evidence" value="ECO:0007669"/>
    <property type="project" value="UniProtKB-EC"/>
</dbReference>
<evidence type="ECO:0000256" key="5">
    <source>
        <dbReference type="ARBA" id="ARBA00022741"/>
    </source>
</evidence>
<protein>
    <recommendedName>
        <fullName evidence="2">diphosphomevalonate decarboxylase</fullName>
        <ecNumber evidence="2">4.1.1.33</ecNumber>
    </recommendedName>
</protein>
<dbReference type="InterPro" id="IPR036554">
    <property type="entry name" value="GHMP_kinase_C_sf"/>
</dbReference>
<evidence type="ECO:0000313" key="12">
    <source>
        <dbReference type="EMBL" id="EHJ52950.1"/>
    </source>
</evidence>
<dbReference type="PANTHER" id="PTHR10977:SF3">
    <property type="entry name" value="DIPHOSPHOMEVALONATE DECARBOXYLASE"/>
    <property type="match status" value="1"/>
</dbReference>
<dbReference type="AlphaFoldDB" id="G5JU39"/>
<evidence type="ECO:0000256" key="6">
    <source>
        <dbReference type="ARBA" id="ARBA00022777"/>
    </source>
</evidence>
<evidence type="ECO:0000256" key="8">
    <source>
        <dbReference type="ARBA" id="ARBA00023098"/>
    </source>
</evidence>
<dbReference type="Pfam" id="PF18376">
    <property type="entry name" value="MDD_C"/>
    <property type="match status" value="1"/>
</dbReference>
<dbReference type="OrthoDB" id="5498344at2"/>
<evidence type="ECO:0000256" key="7">
    <source>
        <dbReference type="ARBA" id="ARBA00022840"/>
    </source>
</evidence>
<name>G5JU39_9STRE</name>
<reference evidence="12 13" key="1">
    <citation type="journal article" date="2014" name="Int. J. Syst. Evol. Microbiol.">
        <title>Phylogenomics and the dynamic genome evolution of the genus Streptococcus.</title>
        <authorList>
            <consortium name="The Broad Institute Genome Sequencing Platform"/>
            <person name="Richards V.P."/>
            <person name="Palmer S.R."/>
            <person name="Pavinski Bitar P.D."/>
            <person name="Qin X."/>
            <person name="Weinstock G.M."/>
            <person name="Highlander S.K."/>
            <person name="Town C.D."/>
            <person name="Burne R.A."/>
            <person name="Stanhope M.J."/>
        </authorList>
    </citation>
    <scope>NUCLEOTIDE SEQUENCE [LARGE SCALE GENOMIC DNA]</scope>
    <source>
        <strain evidence="12 13">NCTC 11558</strain>
    </source>
</reference>
<dbReference type="PANTHER" id="PTHR10977">
    <property type="entry name" value="DIPHOSPHOMEVALONATE DECARBOXYLASE"/>
    <property type="match status" value="1"/>
</dbReference>
<evidence type="ECO:0000256" key="1">
    <source>
        <dbReference type="ARBA" id="ARBA00008831"/>
    </source>
</evidence>
<keyword evidence="9 12" id="KW-0456">Lyase</keyword>
<feature type="domain" description="Diphosphomevalonate decarboxylase-like N-terminal" evidence="11">
    <location>
        <begin position="11"/>
        <end position="156"/>
    </location>
</feature>
<dbReference type="NCBIfam" id="TIGR01240">
    <property type="entry name" value="mevDPdecarb"/>
    <property type="match status" value="1"/>
</dbReference>
<dbReference type="eggNOG" id="COG3407">
    <property type="taxonomic scope" value="Bacteria"/>
</dbReference>
<accession>G5JU39</accession>
<dbReference type="InterPro" id="IPR005935">
    <property type="entry name" value="Mev_decarb"/>
</dbReference>
<dbReference type="Proteomes" id="UP000003573">
    <property type="component" value="Unassembled WGS sequence"/>
</dbReference>
<evidence type="ECO:0000256" key="4">
    <source>
        <dbReference type="ARBA" id="ARBA00022679"/>
    </source>
</evidence>
<organism evidence="12 13">
    <name type="scientific">Streptococcus macacae NCTC 11558</name>
    <dbReference type="NCBI Taxonomy" id="764298"/>
    <lineage>
        <taxon>Bacteria</taxon>
        <taxon>Bacillati</taxon>
        <taxon>Bacillota</taxon>
        <taxon>Bacilli</taxon>
        <taxon>Lactobacillales</taxon>
        <taxon>Streptococcaceae</taxon>
        <taxon>Streptococcus</taxon>
    </lineage>
</organism>
<keyword evidence="8" id="KW-0443">Lipid metabolism</keyword>
<dbReference type="GO" id="GO:0019287">
    <property type="term" value="P:isopentenyl diphosphate biosynthetic process, mevalonate pathway"/>
    <property type="evidence" value="ECO:0007669"/>
    <property type="project" value="InterPro"/>
</dbReference>
<keyword evidence="13" id="KW-1185">Reference proteome</keyword>
<evidence type="ECO:0000256" key="2">
    <source>
        <dbReference type="ARBA" id="ARBA00012296"/>
    </source>
</evidence>
<dbReference type="InterPro" id="IPR041431">
    <property type="entry name" value="Mvd1_C"/>
</dbReference>
<evidence type="ECO:0000259" key="10">
    <source>
        <dbReference type="Pfam" id="PF18376"/>
    </source>
</evidence>
<evidence type="ECO:0000256" key="9">
    <source>
        <dbReference type="ARBA" id="ARBA00023239"/>
    </source>
</evidence>
<dbReference type="InterPro" id="IPR020568">
    <property type="entry name" value="Ribosomal_Su5_D2-typ_SF"/>
</dbReference>
<dbReference type="GO" id="GO:0005524">
    <property type="term" value="F:ATP binding"/>
    <property type="evidence" value="ECO:0007669"/>
    <property type="project" value="UniProtKB-KW"/>
</dbReference>
<dbReference type="PIRSF" id="PIRSF015950">
    <property type="entry name" value="Mev_P_decrbx"/>
    <property type="match status" value="1"/>
</dbReference>
<evidence type="ECO:0000313" key="13">
    <source>
        <dbReference type="Proteomes" id="UP000003573"/>
    </source>
</evidence>
<dbReference type="GO" id="GO:0016301">
    <property type="term" value="F:kinase activity"/>
    <property type="evidence" value="ECO:0007669"/>
    <property type="project" value="UniProtKB-KW"/>
</dbReference>
<dbReference type="Pfam" id="PF22700">
    <property type="entry name" value="MVD-like_N"/>
    <property type="match status" value="1"/>
</dbReference>
<dbReference type="InterPro" id="IPR006203">
    <property type="entry name" value="GHMP_knse_ATP-bd_CS"/>
</dbReference>
<proteinExistence type="inferred from homology"/>
<feature type="domain" description="Mvd1 C-terminal" evidence="10">
    <location>
        <begin position="170"/>
        <end position="301"/>
    </location>
</feature>
<dbReference type="InterPro" id="IPR029765">
    <property type="entry name" value="Mev_diP_decarb"/>
</dbReference>